<accession>A0A1V3XTJ1</accession>
<dbReference type="EMBL" id="MVBM01000001">
    <property type="protein sequence ID" value="OOK82370.1"/>
    <property type="molecule type" value="Genomic_DNA"/>
</dbReference>
<sequence length="43" mass="4852">MQVWLTGTPAQSAQMVAFGPGGWTRRRRVWQVAQVPRRRSAAV</sequence>
<evidence type="ECO:0000313" key="1">
    <source>
        <dbReference type="EMBL" id="OOK82370.1"/>
    </source>
</evidence>
<reference evidence="1 2" key="1">
    <citation type="submission" date="2017-02" db="EMBL/GenBank/DDBJ databases">
        <title>Complete genome sequences of Mycobacterium kansasii strains isolated from rhesus macaques.</title>
        <authorList>
            <person name="Panda A."/>
            <person name="Nagaraj S."/>
            <person name="Zhao X."/>
            <person name="Tettelin H."/>
            <person name="Detolla L.J."/>
        </authorList>
    </citation>
    <scope>NUCLEOTIDE SEQUENCE [LARGE SCALE GENOMIC DNA]</scope>
    <source>
        <strain evidence="1 2">11-3813</strain>
    </source>
</reference>
<protein>
    <submittedName>
        <fullName evidence="1">Uncharacterized protein</fullName>
    </submittedName>
</protein>
<organism evidence="1 2">
    <name type="scientific">Mycobacterium kansasii</name>
    <dbReference type="NCBI Taxonomy" id="1768"/>
    <lineage>
        <taxon>Bacteria</taxon>
        <taxon>Bacillati</taxon>
        <taxon>Actinomycetota</taxon>
        <taxon>Actinomycetes</taxon>
        <taxon>Mycobacteriales</taxon>
        <taxon>Mycobacteriaceae</taxon>
        <taxon>Mycobacterium</taxon>
    </lineage>
</organism>
<dbReference type="Proteomes" id="UP000189229">
    <property type="component" value="Unassembled WGS sequence"/>
</dbReference>
<proteinExistence type="predicted"/>
<gene>
    <name evidence="1" type="ORF">BZL30_1371</name>
</gene>
<dbReference type="AlphaFoldDB" id="A0A1V3XTJ1"/>
<comment type="caution">
    <text evidence="1">The sequence shown here is derived from an EMBL/GenBank/DDBJ whole genome shotgun (WGS) entry which is preliminary data.</text>
</comment>
<evidence type="ECO:0000313" key="2">
    <source>
        <dbReference type="Proteomes" id="UP000189229"/>
    </source>
</evidence>
<name>A0A1V3XTJ1_MYCKA</name>